<reference evidence="3" key="1">
    <citation type="submission" date="2022-08" db="EMBL/GenBank/DDBJ databases">
        <title>Corynebacterium sp. nov., isolated from clinical breast specimens.</title>
        <authorList>
            <person name="Zhang T."/>
        </authorList>
    </citation>
    <scope>NUCLEOTIDE SEQUENCE</scope>
    <source>
        <strain evidence="3">CCUG 57942</strain>
    </source>
</reference>
<comment type="caution">
    <text evidence="3">The sequence shown here is derived from an EMBL/GenBank/DDBJ whole genome shotgun (WGS) entry which is preliminary data.</text>
</comment>
<accession>A0A9Q4IH03</accession>
<evidence type="ECO:0000256" key="2">
    <source>
        <dbReference type="SAM" id="Phobius"/>
    </source>
</evidence>
<keyword evidence="4" id="KW-1185">Reference proteome</keyword>
<organism evidence="3 4">
    <name type="scientific">Corynebacterium pilbarense</name>
    <dbReference type="NCBI Taxonomy" id="1288393"/>
    <lineage>
        <taxon>Bacteria</taxon>
        <taxon>Bacillati</taxon>
        <taxon>Actinomycetota</taxon>
        <taxon>Actinomycetes</taxon>
        <taxon>Mycobacteriales</taxon>
        <taxon>Corynebacteriaceae</taxon>
        <taxon>Corynebacterium</taxon>
    </lineage>
</organism>
<dbReference type="EMBL" id="JANRML010000004">
    <property type="protein sequence ID" value="MCZ2220698.1"/>
    <property type="molecule type" value="Genomic_DNA"/>
</dbReference>
<dbReference type="AlphaFoldDB" id="A0A9Q4IH03"/>
<feature type="transmembrane region" description="Helical" evidence="2">
    <location>
        <begin position="26"/>
        <end position="46"/>
    </location>
</feature>
<dbReference type="Proteomes" id="UP001071110">
    <property type="component" value="Unassembled WGS sequence"/>
</dbReference>
<evidence type="ECO:0000313" key="3">
    <source>
        <dbReference type="EMBL" id="MCZ2220698.1"/>
    </source>
</evidence>
<keyword evidence="2" id="KW-1133">Transmembrane helix</keyword>
<protein>
    <submittedName>
        <fullName evidence="3">Uncharacterized protein</fullName>
    </submittedName>
</protein>
<name>A0A9Q4IH03_9CORY</name>
<dbReference type="RefSeq" id="WP_269027489.1">
    <property type="nucleotide sequence ID" value="NZ_BAABDP010000020.1"/>
</dbReference>
<evidence type="ECO:0000313" key="4">
    <source>
        <dbReference type="Proteomes" id="UP001071110"/>
    </source>
</evidence>
<proteinExistence type="predicted"/>
<sequence>MTESPEAATVTKTVKEEQAGSSTGSIIALVIGLLGLIGGLGAALVGNPQLRAALPF</sequence>
<gene>
    <name evidence="3" type="ORF">NUW87_04830</name>
</gene>
<evidence type="ECO:0000256" key="1">
    <source>
        <dbReference type="SAM" id="MobiDB-lite"/>
    </source>
</evidence>
<keyword evidence="2" id="KW-0472">Membrane</keyword>
<feature type="region of interest" description="Disordered" evidence="1">
    <location>
        <begin position="1"/>
        <end position="22"/>
    </location>
</feature>
<keyword evidence="2" id="KW-0812">Transmembrane</keyword>